<dbReference type="InterPro" id="IPR037051">
    <property type="entry name" value="4-carb_acid_sugar_kinase_N_sf"/>
</dbReference>
<evidence type="ECO:0000313" key="3">
    <source>
        <dbReference type="Proteomes" id="UP001143370"/>
    </source>
</evidence>
<dbReference type="Gene3D" id="3.40.50.10840">
    <property type="entry name" value="Putative sugar-binding, N-terminal domain"/>
    <property type="match status" value="1"/>
</dbReference>
<comment type="caution">
    <text evidence="2">The sequence shown here is derived from an EMBL/GenBank/DDBJ whole genome shotgun (WGS) entry which is preliminary data.</text>
</comment>
<evidence type="ECO:0000313" key="2">
    <source>
        <dbReference type="EMBL" id="GLK72071.1"/>
    </source>
</evidence>
<evidence type="ECO:0000259" key="1">
    <source>
        <dbReference type="Pfam" id="PF07005"/>
    </source>
</evidence>
<keyword evidence="3" id="KW-1185">Reference proteome</keyword>
<accession>A0A9W6MZG1</accession>
<reference evidence="2" key="1">
    <citation type="journal article" date="2014" name="Int. J. Syst. Evol. Microbiol.">
        <title>Complete genome sequence of Corynebacterium casei LMG S-19264T (=DSM 44701T), isolated from a smear-ripened cheese.</title>
        <authorList>
            <consortium name="US DOE Joint Genome Institute (JGI-PGF)"/>
            <person name="Walter F."/>
            <person name="Albersmeier A."/>
            <person name="Kalinowski J."/>
            <person name="Ruckert C."/>
        </authorList>
    </citation>
    <scope>NUCLEOTIDE SEQUENCE</scope>
    <source>
        <strain evidence="2">VKM B-2484</strain>
    </source>
</reference>
<dbReference type="InterPro" id="IPR010737">
    <property type="entry name" value="4-carb_acid_sugar_kinase_N"/>
</dbReference>
<proteinExistence type="predicted"/>
<reference evidence="2" key="2">
    <citation type="submission" date="2023-01" db="EMBL/GenBank/DDBJ databases">
        <authorList>
            <person name="Sun Q."/>
            <person name="Evtushenko L."/>
        </authorList>
    </citation>
    <scope>NUCLEOTIDE SEQUENCE</scope>
    <source>
        <strain evidence="2">VKM B-2484</strain>
    </source>
</reference>
<organism evidence="2 3">
    <name type="scientific">Ancylobacter dichloromethanicus</name>
    <dbReference type="NCBI Taxonomy" id="518825"/>
    <lineage>
        <taxon>Bacteria</taxon>
        <taxon>Pseudomonadati</taxon>
        <taxon>Pseudomonadota</taxon>
        <taxon>Alphaproteobacteria</taxon>
        <taxon>Hyphomicrobiales</taxon>
        <taxon>Xanthobacteraceae</taxon>
        <taxon>Ancylobacter</taxon>
    </lineage>
</organism>
<sequence length="90" mass="9373">MFLGIIADDFTGASDIANTLAKGVEAGVIALKSRPVPAAEAGARSRAALTPSVVMRVGRARLRQNLSRRIHAGERAGRVNILLSPPTKAA</sequence>
<protein>
    <recommendedName>
        <fullName evidence="1">Four-carbon acid sugar kinase N-terminal domain-containing protein</fullName>
    </recommendedName>
</protein>
<dbReference type="Pfam" id="PF07005">
    <property type="entry name" value="SBD_N"/>
    <property type="match status" value="1"/>
</dbReference>
<gene>
    <name evidence="2" type="ORF">GCM10017643_21870</name>
</gene>
<feature type="domain" description="Four-carbon acid sugar kinase N-terminal" evidence="1">
    <location>
        <begin position="3"/>
        <end position="50"/>
    </location>
</feature>
<name>A0A9W6MZG1_9HYPH</name>
<dbReference type="AlphaFoldDB" id="A0A9W6MZG1"/>
<dbReference type="Proteomes" id="UP001143370">
    <property type="component" value="Unassembled WGS sequence"/>
</dbReference>
<dbReference type="SUPFAM" id="SSF142764">
    <property type="entry name" value="YgbK-like"/>
    <property type="match status" value="1"/>
</dbReference>
<dbReference type="EMBL" id="BSFJ01000008">
    <property type="protein sequence ID" value="GLK72071.1"/>
    <property type="molecule type" value="Genomic_DNA"/>
</dbReference>